<dbReference type="InterPro" id="IPR000462">
    <property type="entry name" value="CDP-OH_P_trans"/>
</dbReference>
<dbReference type="Pfam" id="PF01667">
    <property type="entry name" value="Ribosomal_S27e"/>
    <property type="match status" value="1"/>
</dbReference>
<evidence type="ECO:0000256" key="11">
    <source>
        <dbReference type="ARBA" id="ARBA00023274"/>
    </source>
</evidence>
<dbReference type="GO" id="GO:0008270">
    <property type="term" value="F:zinc ion binding"/>
    <property type="evidence" value="ECO:0007669"/>
    <property type="project" value="UniProtKB-KW"/>
</dbReference>
<protein>
    <recommendedName>
        <fullName evidence="14">40S ribosomal protein S27</fullName>
    </recommendedName>
</protein>
<evidence type="ECO:0000256" key="7">
    <source>
        <dbReference type="ARBA" id="ARBA00022833"/>
    </source>
</evidence>
<feature type="transmembrane region" description="Helical" evidence="17">
    <location>
        <begin position="441"/>
        <end position="459"/>
    </location>
</feature>
<feature type="transmembrane region" description="Helical" evidence="17">
    <location>
        <begin position="620"/>
        <end position="642"/>
    </location>
</feature>
<dbReference type="AlphaFoldDB" id="A0A7H8RCD0"/>
<dbReference type="GO" id="GO:0004142">
    <property type="term" value="F:diacylglycerol cholinephosphotransferase activity"/>
    <property type="evidence" value="ECO:0007669"/>
    <property type="project" value="UniProtKB-ARBA"/>
</dbReference>
<dbReference type="Proteomes" id="UP000509510">
    <property type="component" value="Chromosome VI"/>
</dbReference>
<dbReference type="FunFam" id="1.20.120.1760:FF:000012">
    <property type="entry name" value="sn-1,2-diacylglycerol cholinephosphotransferase"/>
    <property type="match status" value="1"/>
</dbReference>
<evidence type="ECO:0000256" key="14">
    <source>
        <dbReference type="RuleBase" id="RU000671"/>
    </source>
</evidence>
<dbReference type="GO" id="GO:0016020">
    <property type="term" value="C:membrane"/>
    <property type="evidence" value="ECO:0007669"/>
    <property type="project" value="InterPro"/>
</dbReference>
<comment type="similarity">
    <text evidence="4 14">Belongs to the eukaryotic ribosomal protein eS27 family.</text>
</comment>
<dbReference type="FunFam" id="3.30.70.100:FF:000037">
    <property type="entry name" value="NIPSNAP family protein"/>
    <property type="match status" value="1"/>
</dbReference>
<dbReference type="InterPro" id="IPR011008">
    <property type="entry name" value="Dimeric_a/b-barrel"/>
</dbReference>
<evidence type="ECO:0000256" key="17">
    <source>
        <dbReference type="SAM" id="Phobius"/>
    </source>
</evidence>
<organism evidence="19 20">
    <name type="scientific">Talaromyces rugulosus</name>
    <name type="common">Penicillium rugulosum</name>
    <dbReference type="NCBI Taxonomy" id="121627"/>
    <lineage>
        <taxon>Eukaryota</taxon>
        <taxon>Fungi</taxon>
        <taxon>Dikarya</taxon>
        <taxon>Ascomycota</taxon>
        <taxon>Pezizomycotina</taxon>
        <taxon>Eurotiomycetes</taxon>
        <taxon>Eurotiomycetidae</taxon>
        <taxon>Eurotiales</taxon>
        <taxon>Trichocomaceae</taxon>
        <taxon>Talaromyces</taxon>
        <taxon>Talaromyces sect. Islandici</taxon>
    </lineage>
</organism>
<dbReference type="KEGG" id="trg:TRUGW13939_11108"/>
<dbReference type="PANTHER" id="PTHR10414">
    <property type="entry name" value="ETHANOLAMINEPHOSPHOTRANSFERASE"/>
    <property type="match status" value="1"/>
</dbReference>
<evidence type="ECO:0000256" key="8">
    <source>
        <dbReference type="ARBA" id="ARBA00022980"/>
    </source>
</evidence>
<sequence>MLPARVLRASPAFAALRPFTTSSSAAGRAPSIRDITPRNAAEFNARQKEFRENLELSARKKKQEQESQSVNSSVQNPPRDRAQEQQDLDAAAEAGAKRGALSSLIYGTKEGQVFDKDMERSFSQVLARGKYVHSIVFHDVKPDKVDEYVDLVGQWYPKMASIQENKVNLVGSWRTQVGDNDTFVHIWEYQRYTGYHDSLHSISEHPEFRGFDTKLKTLIKSKKTSLMQEFSFWPTTSPRRLGGLFELRSYTLHPGNLLEWETHWRQGLQARREVMEGVGAWFVQIGDLNTVHHLWQFADLEERKIRREQSWGVEGWADTVHRTVPLIQSMQSRVLIPMPWSPDISLCCPFLIDSSPCHESTMTWIRQNDLPKLREYKYSGVDHSLVSRYILKPFYTNFVIRLFPMGMAPNLVTLTGFGFVILNFLTILYYNPTLDQDCPPWVYVSCAVGLFLYQTFDAVDGMQARRARQSGPLGELFDHSVDACNTVLGVLIFAAAMNLGQTWATVLILGGSVMTFYVQTWDEYFTHVLTLGIVSGPVEGILTICTVFLFTGYMGGGSFWHRPMLETLGVSKPAFLSDSVYEMSFTSCYIAYGGIMLLFATGSSIVNVMNARRKRNENPVTPLLGLLPFINVWILVPVYLYLQPGIRNNHLVPFVLYIGIVNAYSVGQMITAHLLKTSFPMGNILAWPLAAAVFDSLGPWSGLWPSALGSDIYQTAFLFTALGLAIGVYASFVVLAVDLLNPTPQSEARKHKLKALVPAPRSFFMDVKCPGCFTITTVFSHAQTVVICAGCSTVLCQPTGGKARLTEGCSFRRK</sequence>
<dbReference type="InterPro" id="IPR011332">
    <property type="entry name" value="Ribosomal_zn-bd"/>
</dbReference>
<comment type="subcellular location">
    <subcellularLocation>
        <location evidence="2">Endomembrane system</location>
        <topology evidence="2">Multi-pass membrane protein</topology>
    </subcellularLocation>
</comment>
<keyword evidence="14" id="KW-0479">Metal-binding</keyword>
<feature type="transmembrane region" description="Helical" evidence="17">
    <location>
        <begin position="654"/>
        <end position="672"/>
    </location>
</feature>
<evidence type="ECO:0000256" key="4">
    <source>
        <dbReference type="ARBA" id="ARBA00010919"/>
    </source>
</evidence>
<dbReference type="GO" id="GO:0006412">
    <property type="term" value="P:translation"/>
    <property type="evidence" value="ECO:0007669"/>
    <property type="project" value="InterPro"/>
</dbReference>
<comment type="cofactor">
    <cofactor evidence="1">
        <name>Mg(2+)</name>
        <dbReference type="ChEBI" id="CHEBI:18420"/>
    </cofactor>
</comment>
<feature type="transmembrane region" description="Helical" evidence="17">
    <location>
        <begin position="716"/>
        <end position="740"/>
    </location>
</feature>
<accession>A0A7H8RCD0</accession>
<dbReference type="GO" id="GO:1990904">
    <property type="term" value="C:ribonucleoprotein complex"/>
    <property type="evidence" value="ECO:0007669"/>
    <property type="project" value="UniProtKB-KW"/>
</dbReference>
<reference evidence="20" key="1">
    <citation type="submission" date="2020-06" db="EMBL/GenBank/DDBJ databases">
        <title>A chromosome-scale genome assembly of Talaromyces rugulosus W13939.</title>
        <authorList>
            <person name="Wang B."/>
            <person name="Guo L."/>
            <person name="Ye K."/>
            <person name="Wang L."/>
        </authorList>
    </citation>
    <scope>NUCLEOTIDE SEQUENCE [LARGE SCALE GENOMIC DNA]</scope>
    <source>
        <strain evidence="20">W13939</strain>
    </source>
</reference>
<dbReference type="RefSeq" id="XP_035350110.1">
    <property type="nucleotide sequence ID" value="XM_035494217.1"/>
</dbReference>
<comment type="cofactor">
    <cofactor evidence="14">
        <name>Zn(2+)</name>
        <dbReference type="ChEBI" id="CHEBI:29105"/>
    </cofactor>
    <text evidence="14">Binds 1 zinc ion per subunit.</text>
</comment>
<dbReference type="Gene3D" id="3.30.70.100">
    <property type="match status" value="2"/>
</dbReference>
<evidence type="ECO:0000313" key="20">
    <source>
        <dbReference type="Proteomes" id="UP000509510"/>
    </source>
</evidence>
<comment type="similarity">
    <text evidence="3 15">Belongs to the CDP-alcohol phosphatidyltransferase class-I family.</text>
</comment>
<dbReference type="InterPro" id="IPR000592">
    <property type="entry name" value="Ribosomal_eS27"/>
</dbReference>
<dbReference type="GO" id="GO:0012505">
    <property type="term" value="C:endomembrane system"/>
    <property type="evidence" value="ECO:0007669"/>
    <property type="project" value="UniProtKB-SubCell"/>
</dbReference>
<feature type="region of interest" description="Disordered" evidence="16">
    <location>
        <begin position="20"/>
        <end position="93"/>
    </location>
</feature>
<feature type="transmembrane region" description="Helical" evidence="17">
    <location>
        <begin position="684"/>
        <end position="704"/>
    </location>
</feature>
<comment type="catalytic activity">
    <reaction evidence="13">
        <text>CDP-N,N-dimethylethanolamine + a 1,2-diacyl-sn-glycerol = a 1,2-diacyl-sn-glycero-3-phospho-N,N-dimethylethanolamine + CMP + H(+)</text>
        <dbReference type="Rhea" id="RHEA:33775"/>
        <dbReference type="ChEBI" id="CHEBI:15378"/>
        <dbReference type="ChEBI" id="CHEBI:17815"/>
        <dbReference type="ChEBI" id="CHEBI:60377"/>
        <dbReference type="ChEBI" id="CHEBI:64572"/>
        <dbReference type="ChEBI" id="CHEBI:65117"/>
    </reaction>
    <physiologicalReaction direction="left-to-right" evidence="13">
        <dbReference type="Rhea" id="RHEA:33776"/>
    </physiologicalReaction>
</comment>
<dbReference type="InterPro" id="IPR048254">
    <property type="entry name" value="CDP_ALCOHOL_P_TRANSF_CS"/>
</dbReference>
<feature type="domain" description="NIPSNAP" evidence="18">
    <location>
        <begin position="245"/>
        <end position="342"/>
    </location>
</feature>
<feature type="transmembrane region" description="Helical" evidence="17">
    <location>
        <begin position="503"/>
        <end position="521"/>
    </location>
</feature>
<evidence type="ECO:0000256" key="3">
    <source>
        <dbReference type="ARBA" id="ARBA00010441"/>
    </source>
</evidence>
<dbReference type="FunFam" id="2.20.25.100:FF:000001">
    <property type="entry name" value="40S ribosomal protein S27"/>
    <property type="match status" value="1"/>
</dbReference>
<dbReference type="PROSITE" id="PS01168">
    <property type="entry name" value="RIBOSOMAL_S27E"/>
    <property type="match status" value="1"/>
</dbReference>
<dbReference type="SUPFAM" id="SSF57829">
    <property type="entry name" value="Zn-binding ribosomal proteins"/>
    <property type="match status" value="1"/>
</dbReference>
<dbReference type="InterPro" id="IPR014472">
    <property type="entry name" value="CHOPT"/>
</dbReference>
<dbReference type="HAMAP" id="MF_00371">
    <property type="entry name" value="Ribosomal_eS27"/>
    <property type="match status" value="1"/>
</dbReference>
<dbReference type="SUPFAM" id="SSF54909">
    <property type="entry name" value="Dimeric alpha+beta barrel"/>
    <property type="match status" value="2"/>
</dbReference>
<name>A0A7H8RCD0_TALRU</name>
<dbReference type="PROSITE" id="PS00379">
    <property type="entry name" value="CDP_ALCOHOL_P_TRANSF"/>
    <property type="match status" value="1"/>
</dbReference>
<dbReference type="Gene3D" id="1.20.120.1760">
    <property type="match status" value="1"/>
</dbReference>
<evidence type="ECO:0000256" key="15">
    <source>
        <dbReference type="RuleBase" id="RU003750"/>
    </source>
</evidence>
<dbReference type="FunFam" id="3.30.70.100:FF:000004">
    <property type="entry name" value="NIPSNAP family protein"/>
    <property type="match status" value="1"/>
</dbReference>
<comment type="pathway">
    <text evidence="12">Phospholipid metabolism; phosphatidylcholine biosynthesis; phosphatidylcholine from phosphocholine: step 2/2.</text>
</comment>
<feature type="transmembrane region" description="Helical" evidence="17">
    <location>
        <begin position="411"/>
        <end position="429"/>
    </location>
</feature>
<keyword evidence="14" id="KW-0863">Zinc-finger</keyword>
<feature type="transmembrane region" description="Helical" evidence="17">
    <location>
        <begin position="589"/>
        <end position="608"/>
    </location>
</feature>
<feature type="transmembrane region" description="Helical" evidence="17">
    <location>
        <begin position="528"/>
        <end position="554"/>
    </location>
</feature>
<evidence type="ECO:0000256" key="12">
    <source>
        <dbReference type="ARBA" id="ARBA00037890"/>
    </source>
</evidence>
<dbReference type="GeneID" id="55998587"/>
<evidence type="ECO:0000256" key="2">
    <source>
        <dbReference type="ARBA" id="ARBA00004127"/>
    </source>
</evidence>
<keyword evidence="10 17" id="KW-0472">Membrane</keyword>
<evidence type="ECO:0000256" key="6">
    <source>
        <dbReference type="ARBA" id="ARBA00022692"/>
    </source>
</evidence>
<dbReference type="PANTHER" id="PTHR10414:SF37">
    <property type="entry name" value="BB IN A BOXCAR, ISOFORM C"/>
    <property type="match status" value="1"/>
</dbReference>
<dbReference type="InterPro" id="IPR043130">
    <property type="entry name" value="CDP-OH_PTrfase_TM_dom"/>
</dbReference>
<dbReference type="OrthoDB" id="196717at2759"/>
<keyword evidence="20" id="KW-1185">Reference proteome</keyword>
<dbReference type="Pfam" id="PF07978">
    <property type="entry name" value="NIPSNAP"/>
    <property type="match status" value="2"/>
</dbReference>
<evidence type="ECO:0000259" key="18">
    <source>
        <dbReference type="Pfam" id="PF07978"/>
    </source>
</evidence>
<dbReference type="GO" id="GO:0005840">
    <property type="term" value="C:ribosome"/>
    <property type="evidence" value="ECO:0007669"/>
    <property type="project" value="UniProtKB-KW"/>
</dbReference>
<evidence type="ECO:0000256" key="16">
    <source>
        <dbReference type="SAM" id="MobiDB-lite"/>
    </source>
</evidence>
<keyword evidence="6 17" id="KW-0812">Transmembrane</keyword>
<dbReference type="GO" id="GO:0003735">
    <property type="term" value="F:structural constituent of ribosome"/>
    <property type="evidence" value="ECO:0007669"/>
    <property type="project" value="InterPro"/>
</dbReference>
<proteinExistence type="inferred from homology"/>
<feature type="domain" description="NIPSNAP" evidence="18">
    <location>
        <begin position="139"/>
        <end position="232"/>
    </location>
</feature>
<keyword evidence="7 14" id="KW-0862">Zinc</keyword>
<dbReference type="EMBL" id="CP055903">
    <property type="protein sequence ID" value="QKX63936.1"/>
    <property type="molecule type" value="Genomic_DNA"/>
</dbReference>
<evidence type="ECO:0000256" key="10">
    <source>
        <dbReference type="ARBA" id="ARBA00023136"/>
    </source>
</evidence>
<gene>
    <name evidence="19" type="ORF">TRUGW13939_11108</name>
</gene>
<feature type="compositionally biased region" description="Basic and acidic residues" evidence="16">
    <location>
        <begin position="45"/>
        <end position="58"/>
    </location>
</feature>
<keyword evidence="9 17" id="KW-1133">Transmembrane helix</keyword>
<feature type="compositionally biased region" description="Low complexity" evidence="16">
    <location>
        <begin position="66"/>
        <end position="76"/>
    </location>
</feature>
<evidence type="ECO:0000256" key="5">
    <source>
        <dbReference type="ARBA" id="ARBA00022679"/>
    </source>
</evidence>
<evidence type="ECO:0000256" key="9">
    <source>
        <dbReference type="ARBA" id="ARBA00022989"/>
    </source>
</evidence>
<keyword evidence="5 15" id="KW-0808">Transferase</keyword>
<evidence type="ECO:0000256" key="1">
    <source>
        <dbReference type="ARBA" id="ARBA00001946"/>
    </source>
</evidence>
<dbReference type="InterPro" id="IPR023407">
    <property type="entry name" value="Ribosomal_eS27_Zn-bd_dom_sf"/>
</dbReference>
<dbReference type="Gene3D" id="2.20.25.100">
    <property type="entry name" value="Zn-binding ribosomal proteins"/>
    <property type="match status" value="1"/>
</dbReference>
<keyword evidence="11 14" id="KW-0687">Ribonucleoprotein</keyword>
<evidence type="ECO:0000256" key="13">
    <source>
        <dbReference type="ARBA" id="ARBA00051857"/>
    </source>
</evidence>
<keyword evidence="8 14" id="KW-0689">Ribosomal protein</keyword>
<evidence type="ECO:0000313" key="19">
    <source>
        <dbReference type="EMBL" id="QKX63936.1"/>
    </source>
</evidence>
<dbReference type="Pfam" id="PF01066">
    <property type="entry name" value="CDP-OH_P_transf"/>
    <property type="match status" value="1"/>
</dbReference>
<dbReference type="InterPro" id="IPR012577">
    <property type="entry name" value="NIPSNAP"/>
</dbReference>